<keyword evidence="7 9" id="KW-1133">Transmembrane helix</keyword>
<organism evidence="10 11">
    <name type="scientific">Amycolatopsis methanolica 239</name>
    <dbReference type="NCBI Taxonomy" id="1068978"/>
    <lineage>
        <taxon>Bacteria</taxon>
        <taxon>Bacillati</taxon>
        <taxon>Actinomycetota</taxon>
        <taxon>Actinomycetes</taxon>
        <taxon>Pseudonocardiales</taxon>
        <taxon>Pseudonocardiaceae</taxon>
        <taxon>Amycolatopsis</taxon>
        <taxon>Amycolatopsis methanolica group</taxon>
    </lineage>
</organism>
<dbReference type="STRING" id="1068978.AMETH_4265"/>
<sequence>MSQMARLRTRTGWERLLVPAFVYFFAMLYPFRRVNGPGRTAAAAGGCCLVRRTALERARGVAAIRDAVIDDVALGRLVKRAGGRIWLGLAGDVRSVRPYPGLRSLWDMVARSAYTQLRHSPALLAGTALGLALVFLAPPVLALAGTGPARVLALAAWLLMTLTYVPMLRYHRQPWPVALLLPVTATLYLLMTRRLGRAALARARRGLEGPQLQVIAGTV</sequence>
<evidence type="ECO:0000256" key="7">
    <source>
        <dbReference type="ARBA" id="ARBA00022989"/>
    </source>
</evidence>
<evidence type="ECO:0000256" key="6">
    <source>
        <dbReference type="ARBA" id="ARBA00022692"/>
    </source>
</evidence>
<dbReference type="GO" id="GO:0016020">
    <property type="term" value="C:membrane"/>
    <property type="evidence" value="ECO:0007669"/>
    <property type="project" value="UniProtKB-SubCell"/>
</dbReference>
<dbReference type="AlphaFoldDB" id="A0A076N2Z4"/>
<dbReference type="InterPro" id="IPR025993">
    <property type="entry name" value="Ceramide_glucosylTrfase"/>
</dbReference>
<proteinExistence type="predicted"/>
<feature type="transmembrane region" description="Helical" evidence="9">
    <location>
        <begin position="174"/>
        <end position="191"/>
    </location>
</feature>
<keyword evidence="4" id="KW-0328">Glycosyltransferase</keyword>
<accession>A0A076N2Z4</accession>
<keyword evidence="11" id="KW-1185">Reference proteome</keyword>
<dbReference type="InterPro" id="IPR029044">
    <property type="entry name" value="Nucleotide-diphossugar_trans"/>
</dbReference>
<protein>
    <submittedName>
        <fullName evidence="10">Glycosyl transferase</fullName>
    </submittedName>
</protein>
<evidence type="ECO:0000256" key="1">
    <source>
        <dbReference type="ARBA" id="ARBA00004141"/>
    </source>
</evidence>
<dbReference type="HOGENOM" id="CLU_1259274_0_0_11"/>
<dbReference type="PATRIC" id="fig|1068978.7.peg.4568"/>
<keyword evidence="5 10" id="KW-0808">Transferase</keyword>
<evidence type="ECO:0000313" key="11">
    <source>
        <dbReference type="Proteomes" id="UP000062973"/>
    </source>
</evidence>
<keyword evidence="6 9" id="KW-0812">Transmembrane</keyword>
<evidence type="ECO:0000313" key="10">
    <source>
        <dbReference type="EMBL" id="AIJ24357.1"/>
    </source>
</evidence>
<dbReference type="EMBL" id="CP009110">
    <property type="protein sequence ID" value="AIJ24357.1"/>
    <property type="molecule type" value="Genomic_DNA"/>
</dbReference>
<gene>
    <name evidence="10" type="ORF">AMETH_4265</name>
</gene>
<evidence type="ECO:0000256" key="5">
    <source>
        <dbReference type="ARBA" id="ARBA00022679"/>
    </source>
</evidence>
<feature type="transmembrane region" description="Helical" evidence="9">
    <location>
        <begin position="122"/>
        <end position="144"/>
    </location>
</feature>
<dbReference type="eggNOG" id="COG1215">
    <property type="taxonomic scope" value="Bacteria"/>
</dbReference>
<feature type="transmembrane region" description="Helical" evidence="9">
    <location>
        <begin position="12"/>
        <end position="31"/>
    </location>
</feature>
<evidence type="ECO:0000256" key="2">
    <source>
        <dbReference type="ARBA" id="ARBA00004760"/>
    </source>
</evidence>
<feature type="transmembrane region" description="Helical" evidence="9">
    <location>
        <begin position="151"/>
        <end position="168"/>
    </location>
</feature>
<dbReference type="SUPFAM" id="SSF53448">
    <property type="entry name" value="Nucleotide-diphospho-sugar transferases"/>
    <property type="match status" value="1"/>
</dbReference>
<dbReference type="GO" id="GO:0016757">
    <property type="term" value="F:glycosyltransferase activity"/>
    <property type="evidence" value="ECO:0007669"/>
    <property type="project" value="UniProtKB-KW"/>
</dbReference>
<evidence type="ECO:0000256" key="4">
    <source>
        <dbReference type="ARBA" id="ARBA00022676"/>
    </source>
</evidence>
<comment type="pathway">
    <text evidence="2">Lipid metabolism; sphingolipid metabolism.</text>
</comment>
<dbReference type="Pfam" id="PF13506">
    <property type="entry name" value="Glyco_transf_21"/>
    <property type="match status" value="1"/>
</dbReference>
<evidence type="ECO:0000256" key="8">
    <source>
        <dbReference type="ARBA" id="ARBA00023136"/>
    </source>
</evidence>
<keyword evidence="8 9" id="KW-0472">Membrane</keyword>
<name>A0A076N2Z4_AMYME</name>
<comment type="pathway">
    <text evidence="3">Sphingolipid metabolism.</text>
</comment>
<comment type="subcellular location">
    <subcellularLocation>
        <location evidence="1">Membrane</location>
        <topology evidence="1">Multi-pass membrane protein</topology>
    </subcellularLocation>
</comment>
<dbReference type="KEGG" id="amq:AMETH_4265"/>
<evidence type="ECO:0000256" key="9">
    <source>
        <dbReference type="SAM" id="Phobius"/>
    </source>
</evidence>
<reference evidence="10 11" key="1">
    <citation type="submission" date="2014-07" db="EMBL/GenBank/DDBJ databases">
        <title>Whole Genome Sequence of the Amycolatopsis methanolica 239.</title>
        <authorList>
            <person name="Tang B."/>
        </authorList>
    </citation>
    <scope>NUCLEOTIDE SEQUENCE [LARGE SCALE GENOMIC DNA]</scope>
    <source>
        <strain evidence="10 11">239</strain>
    </source>
</reference>
<evidence type="ECO:0000256" key="3">
    <source>
        <dbReference type="ARBA" id="ARBA00004991"/>
    </source>
</evidence>
<dbReference type="Proteomes" id="UP000062973">
    <property type="component" value="Chromosome"/>
</dbReference>